<dbReference type="GO" id="GO:0005634">
    <property type="term" value="C:nucleus"/>
    <property type="evidence" value="ECO:0007669"/>
    <property type="project" value="UniProtKB-SubCell"/>
</dbReference>
<keyword evidence="7" id="KW-1185">Reference proteome</keyword>
<dbReference type="OMA" id="IINGMWP"/>
<accession>J3M283</accession>
<dbReference type="GO" id="GO:0006357">
    <property type="term" value="P:regulation of transcription by RNA polymerase II"/>
    <property type="evidence" value="ECO:0007669"/>
    <property type="project" value="TreeGrafter"/>
</dbReference>
<name>J3M283_ORYBR</name>
<proteinExistence type="predicted"/>
<comment type="subcellular location">
    <subcellularLocation>
        <location evidence="1">Nucleus</location>
    </subcellularLocation>
</comment>
<dbReference type="OrthoDB" id="10264870at2759"/>
<dbReference type="eggNOG" id="ENOG502QTUY">
    <property type="taxonomic scope" value="Eukaryota"/>
</dbReference>
<dbReference type="AlphaFoldDB" id="J3M283"/>
<gene>
    <name evidence="6" type="primary">LOC102718262</name>
</gene>
<dbReference type="PANTHER" id="PTHR21277:SF5">
    <property type="entry name" value="TRANSCRIPTIONAL ADAPTER 1"/>
    <property type="match status" value="1"/>
</dbReference>
<dbReference type="HOGENOM" id="CLU_038016_1_0_1"/>
<dbReference type="Proteomes" id="UP000006038">
    <property type="component" value="Chromosome 4"/>
</dbReference>
<dbReference type="PANTHER" id="PTHR21277">
    <property type="entry name" value="TRANSCRIPTIONAL ADAPTER 1"/>
    <property type="match status" value="1"/>
</dbReference>
<feature type="region of interest" description="Disordered" evidence="5">
    <location>
        <begin position="149"/>
        <end position="196"/>
    </location>
</feature>
<evidence type="ECO:0000256" key="5">
    <source>
        <dbReference type="SAM" id="MobiDB-lite"/>
    </source>
</evidence>
<evidence type="ECO:0000313" key="6">
    <source>
        <dbReference type="EnsemblPlants" id="OB04G35080.1"/>
    </source>
</evidence>
<dbReference type="GO" id="GO:0003713">
    <property type="term" value="F:transcription coactivator activity"/>
    <property type="evidence" value="ECO:0007669"/>
    <property type="project" value="TreeGrafter"/>
</dbReference>
<keyword evidence="3" id="KW-0804">Transcription</keyword>
<feature type="region of interest" description="Disordered" evidence="5">
    <location>
        <begin position="1"/>
        <end position="31"/>
    </location>
</feature>
<evidence type="ECO:0000256" key="1">
    <source>
        <dbReference type="ARBA" id="ARBA00004123"/>
    </source>
</evidence>
<evidence type="ECO:0000256" key="2">
    <source>
        <dbReference type="ARBA" id="ARBA00023015"/>
    </source>
</evidence>
<dbReference type="RefSeq" id="XP_006652947.1">
    <property type="nucleotide sequence ID" value="XM_006652884.3"/>
</dbReference>
<protein>
    <recommendedName>
        <fullName evidence="8">Transcriptional coactivator Hfi1/Transcriptional adapter 1</fullName>
    </recommendedName>
</protein>
<dbReference type="CDD" id="cd22933">
    <property type="entry name" value="HFD_HFI1"/>
    <property type="match status" value="1"/>
</dbReference>
<dbReference type="Gramene" id="OB04G35080.1">
    <property type="protein sequence ID" value="OB04G35080.1"/>
    <property type="gene ID" value="OB04G35080"/>
</dbReference>
<keyword evidence="4" id="KW-0539">Nucleus</keyword>
<dbReference type="GO" id="GO:0000124">
    <property type="term" value="C:SAGA complex"/>
    <property type="evidence" value="ECO:0007669"/>
    <property type="project" value="UniProtKB-ARBA"/>
</dbReference>
<reference evidence="6" key="1">
    <citation type="journal article" date="2013" name="Nat. Commun.">
        <title>Whole-genome sequencing of Oryza brachyantha reveals mechanisms underlying Oryza genome evolution.</title>
        <authorList>
            <person name="Chen J."/>
            <person name="Huang Q."/>
            <person name="Gao D."/>
            <person name="Wang J."/>
            <person name="Lang Y."/>
            <person name="Liu T."/>
            <person name="Li B."/>
            <person name="Bai Z."/>
            <person name="Luis Goicoechea J."/>
            <person name="Liang C."/>
            <person name="Chen C."/>
            <person name="Zhang W."/>
            <person name="Sun S."/>
            <person name="Liao Y."/>
            <person name="Zhang X."/>
            <person name="Yang L."/>
            <person name="Song C."/>
            <person name="Wang M."/>
            <person name="Shi J."/>
            <person name="Liu G."/>
            <person name="Liu J."/>
            <person name="Zhou H."/>
            <person name="Zhou W."/>
            <person name="Yu Q."/>
            <person name="An N."/>
            <person name="Chen Y."/>
            <person name="Cai Q."/>
            <person name="Wang B."/>
            <person name="Liu B."/>
            <person name="Min J."/>
            <person name="Huang Y."/>
            <person name="Wu H."/>
            <person name="Li Z."/>
            <person name="Zhang Y."/>
            <person name="Yin Y."/>
            <person name="Song W."/>
            <person name="Jiang J."/>
            <person name="Jackson S.A."/>
            <person name="Wing R.A."/>
            <person name="Wang J."/>
            <person name="Chen M."/>
        </authorList>
    </citation>
    <scope>NUCLEOTIDE SEQUENCE [LARGE SCALE GENOMIC DNA]</scope>
    <source>
        <strain evidence="6">cv. IRGC 101232</strain>
    </source>
</reference>
<evidence type="ECO:0008006" key="8">
    <source>
        <dbReference type="Google" id="ProtNLM"/>
    </source>
</evidence>
<dbReference type="EnsemblPlants" id="OB04G35080.1">
    <property type="protein sequence ID" value="OB04G35080.1"/>
    <property type="gene ID" value="OB04G35080"/>
</dbReference>
<sequence length="425" mass="46729">MDMVREEAWPLAAPAQQQPSAPPPQPPVQQQNGRIDLRELKLQMEKRLGPERSRRYFSYLKGYLSERLSKADFDKMCLLTLGRENLRLHNRLIRSVLYNAYHAKCPPPAPSPDVGRSVGATVKKASQANEALNSCNGDIRLLQMQGSRHMGTMQDHQSKDRLKSMGLSCRAEAAASHNQSAHGGAAGAENGTLSSPDLKRSVHFQRESADPLAKHQRVEQLPTGNIIKLRRSMSNVSDHSAEASNSPLRAPLGIPFCPVSVGGARKLPPPISADEDQCTSCCEHHELLNTELLHRRMEKTAESLGLAGVTLDCADLLNSGLDKYLKNLIRSSVELIGANVQNDARKGALYKQHSYGKNVNGVWLPNHVQMQSSSGPSGAANDIRSNHLISIDDFKVAMQLNPQQLGEDWPVLLEKICLCSPEEND</sequence>
<dbReference type="KEGG" id="obr:102718262"/>
<dbReference type="GeneID" id="102718262"/>
<reference evidence="6" key="2">
    <citation type="submission" date="2013-04" db="UniProtKB">
        <authorList>
            <consortium name="EnsemblPlants"/>
        </authorList>
    </citation>
    <scope>IDENTIFICATION</scope>
</reference>
<dbReference type="InterPro" id="IPR024738">
    <property type="entry name" value="Hfi1/Tada1"/>
</dbReference>
<evidence type="ECO:0000256" key="4">
    <source>
        <dbReference type="ARBA" id="ARBA00023242"/>
    </source>
</evidence>
<dbReference type="Pfam" id="PF12767">
    <property type="entry name" value="SAGA-Tad1"/>
    <property type="match status" value="1"/>
</dbReference>
<evidence type="ECO:0000256" key="3">
    <source>
        <dbReference type="ARBA" id="ARBA00023163"/>
    </source>
</evidence>
<evidence type="ECO:0000313" key="7">
    <source>
        <dbReference type="Proteomes" id="UP000006038"/>
    </source>
</evidence>
<keyword evidence="2" id="KW-0805">Transcription regulation</keyword>
<organism evidence="6">
    <name type="scientific">Oryza brachyantha</name>
    <name type="common">malo sina</name>
    <dbReference type="NCBI Taxonomy" id="4533"/>
    <lineage>
        <taxon>Eukaryota</taxon>
        <taxon>Viridiplantae</taxon>
        <taxon>Streptophyta</taxon>
        <taxon>Embryophyta</taxon>
        <taxon>Tracheophyta</taxon>
        <taxon>Spermatophyta</taxon>
        <taxon>Magnoliopsida</taxon>
        <taxon>Liliopsida</taxon>
        <taxon>Poales</taxon>
        <taxon>Poaceae</taxon>
        <taxon>BOP clade</taxon>
        <taxon>Oryzoideae</taxon>
        <taxon>Oryzeae</taxon>
        <taxon>Oryzinae</taxon>
        <taxon>Oryza</taxon>
    </lineage>
</organism>